<sequence>MKRIFADYAYGEGPRRGCWWDETCDAVERPALTGARQADVAVIGAGFTGMSAAYHLARAGFSTVVLDTHFPGWGASGRNGGFCCLGGGLLEDAAFDARFGRAARLGFRATEKAAVDLVSDLIERFGLDVGRHSAGETELAHRPKDMVALRKKAEAVECNYGVVPELIEQEDLARHGLVGPFHGALTIPIGFGLNPRRFLDGVASAAEMAGAEICHNSPVLARRLSNGQHQLETPLGVVSAPHVIIATNGYSSEDLPSWLGGRYMPGQSNVLVTRPLTDHEIAAQGWSSDQMCYDTRHLLHYFRLMPDHRFLFGMRGGLMTGAAAERRSCGRLMRDFERLFPAWAQVEVTHMWSGMVCLTRKGLPYVGSPVPGSGLWLSLGYHGNGVAMATLAGRYLADLIEGRTADPRPAAMGEPLARFPFGRARRIVMPTAYAGLMLADLG</sequence>
<dbReference type="SUPFAM" id="SSF51905">
    <property type="entry name" value="FAD/NAD(P)-binding domain"/>
    <property type="match status" value="1"/>
</dbReference>
<evidence type="ECO:0000313" key="3">
    <source>
        <dbReference type="EMBL" id="GFE49543.1"/>
    </source>
</evidence>
<proteinExistence type="predicted"/>
<keyword evidence="4" id="KW-1185">Reference proteome</keyword>
<reference evidence="3 4" key="1">
    <citation type="submission" date="2019-12" db="EMBL/GenBank/DDBJ databases">
        <title>Roseobacter cerasinus sp. nov., isolated from seawater around aquaculture.</title>
        <authorList>
            <person name="Muramatsu S."/>
            <person name="Takabe Y."/>
            <person name="Mori K."/>
            <person name="Takaichi S."/>
            <person name="Hanada S."/>
        </authorList>
    </citation>
    <scope>NUCLEOTIDE SEQUENCE [LARGE SCALE GENOMIC DNA]</scope>
    <source>
        <strain evidence="3 4">AI77</strain>
    </source>
</reference>
<evidence type="ECO:0000259" key="2">
    <source>
        <dbReference type="Pfam" id="PF01266"/>
    </source>
</evidence>
<name>A0A640VMS0_9RHOB</name>
<dbReference type="OrthoDB" id="9806601at2"/>
<evidence type="ECO:0000256" key="1">
    <source>
        <dbReference type="ARBA" id="ARBA00023002"/>
    </source>
</evidence>
<accession>A0A640VMS0</accession>
<evidence type="ECO:0000313" key="4">
    <source>
        <dbReference type="Proteomes" id="UP000436522"/>
    </source>
</evidence>
<dbReference type="PANTHER" id="PTHR13847:SF281">
    <property type="entry name" value="FAD DEPENDENT OXIDOREDUCTASE DOMAIN-CONTAINING PROTEIN"/>
    <property type="match status" value="1"/>
</dbReference>
<dbReference type="GO" id="GO:0005737">
    <property type="term" value="C:cytoplasm"/>
    <property type="evidence" value="ECO:0007669"/>
    <property type="project" value="TreeGrafter"/>
</dbReference>
<dbReference type="Pfam" id="PF01266">
    <property type="entry name" value="DAO"/>
    <property type="match status" value="1"/>
</dbReference>
<dbReference type="PANTHER" id="PTHR13847">
    <property type="entry name" value="SARCOSINE DEHYDROGENASE-RELATED"/>
    <property type="match status" value="1"/>
</dbReference>
<dbReference type="Gene3D" id="3.30.9.10">
    <property type="entry name" value="D-Amino Acid Oxidase, subunit A, domain 2"/>
    <property type="match status" value="1"/>
</dbReference>
<dbReference type="Gene3D" id="3.50.50.60">
    <property type="entry name" value="FAD/NAD(P)-binding domain"/>
    <property type="match status" value="1"/>
</dbReference>
<dbReference type="GO" id="GO:0016491">
    <property type="term" value="F:oxidoreductase activity"/>
    <property type="evidence" value="ECO:0007669"/>
    <property type="project" value="UniProtKB-KW"/>
</dbReference>
<dbReference type="EMBL" id="BLIV01000002">
    <property type="protein sequence ID" value="GFE49543.1"/>
    <property type="molecule type" value="Genomic_DNA"/>
</dbReference>
<dbReference type="Proteomes" id="UP000436522">
    <property type="component" value="Unassembled WGS sequence"/>
</dbReference>
<dbReference type="RefSeq" id="WP_159975411.1">
    <property type="nucleotide sequence ID" value="NZ_BLIV01000002.1"/>
</dbReference>
<protein>
    <submittedName>
        <fullName evidence="3">Oxidoreductase</fullName>
    </submittedName>
</protein>
<keyword evidence="1" id="KW-0560">Oxidoreductase</keyword>
<comment type="caution">
    <text evidence="3">The sequence shown here is derived from an EMBL/GenBank/DDBJ whole genome shotgun (WGS) entry which is preliminary data.</text>
</comment>
<dbReference type="InterPro" id="IPR036188">
    <property type="entry name" value="FAD/NAD-bd_sf"/>
</dbReference>
<dbReference type="InterPro" id="IPR006076">
    <property type="entry name" value="FAD-dep_OxRdtase"/>
</dbReference>
<gene>
    <name evidence="3" type="ORF">So717_12960</name>
</gene>
<feature type="domain" description="FAD dependent oxidoreductase" evidence="2">
    <location>
        <begin position="39"/>
        <end position="399"/>
    </location>
</feature>
<dbReference type="AlphaFoldDB" id="A0A640VMS0"/>
<organism evidence="3 4">
    <name type="scientific">Roseobacter cerasinus</name>
    <dbReference type="NCBI Taxonomy" id="2602289"/>
    <lineage>
        <taxon>Bacteria</taxon>
        <taxon>Pseudomonadati</taxon>
        <taxon>Pseudomonadota</taxon>
        <taxon>Alphaproteobacteria</taxon>
        <taxon>Rhodobacterales</taxon>
        <taxon>Roseobacteraceae</taxon>
        <taxon>Roseobacter</taxon>
    </lineage>
</organism>